<protein>
    <recommendedName>
        <fullName evidence="8">3-hydroxyacyl-[acyl-carrier-protein] dehydratase FabZ</fullName>
        <ecNumber evidence="8">4.2.1.59</ecNumber>
    </recommendedName>
    <alternativeName>
        <fullName evidence="8">(3R)-hydroxymyristoyl-[acyl-carrier-protein] dehydratase</fullName>
        <shortName evidence="8">(3R)-hydroxymyristoyl-ACP dehydrase</shortName>
    </alternativeName>
    <alternativeName>
        <fullName evidence="8">Beta-hydroxyacyl-ACP dehydratase</fullName>
    </alternativeName>
</protein>
<keyword evidence="5 8" id="KW-0443">Lipid metabolism</keyword>
<comment type="catalytic activity">
    <reaction evidence="8">
        <text>a (3R)-hydroxyacyl-[ACP] = a (2E)-enoyl-[ACP] + H2O</text>
        <dbReference type="Rhea" id="RHEA:13097"/>
        <dbReference type="Rhea" id="RHEA-COMP:9925"/>
        <dbReference type="Rhea" id="RHEA-COMP:9945"/>
        <dbReference type="ChEBI" id="CHEBI:15377"/>
        <dbReference type="ChEBI" id="CHEBI:78784"/>
        <dbReference type="ChEBI" id="CHEBI:78827"/>
        <dbReference type="EC" id="4.2.1.59"/>
    </reaction>
</comment>
<dbReference type="Pfam" id="PF07977">
    <property type="entry name" value="FabA"/>
    <property type="match status" value="1"/>
</dbReference>
<dbReference type="CDD" id="cd01288">
    <property type="entry name" value="FabZ"/>
    <property type="match status" value="1"/>
</dbReference>
<evidence type="ECO:0000256" key="5">
    <source>
        <dbReference type="ARBA" id="ARBA00023098"/>
    </source>
</evidence>
<dbReference type="NCBIfam" id="NF000582">
    <property type="entry name" value="PRK00006.1"/>
    <property type="match status" value="1"/>
</dbReference>
<dbReference type="InterPro" id="IPR013114">
    <property type="entry name" value="FabA_FabZ"/>
</dbReference>
<dbReference type="PANTHER" id="PTHR30272:SF1">
    <property type="entry name" value="3-HYDROXYACYL-[ACYL-CARRIER-PROTEIN] DEHYDRATASE"/>
    <property type="match status" value="1"/>
</dbReference>
<dbReference type="GO" id="GO:0019171">
    <property type="term" value="F:(3R)-hydroxyacyl-[acyl-carrier-protein] dehydratase activity"/>
    <property type="evidence" value="ECO:0007669"/>
    <property type="project" value="UniProtKB-EC"/>
</dbReference>
<dbReference type="EC" id="4.2.1.59" evidence="8"/>
<evidence type="ECO:0000313" key="9">
    <source>
        <dbReference type="EMBL" id="HGZ12091.1"/>
    </source>
</evidence>
<evidence type="ECO:0000256" key="3">
    <source>
        <dbReference type="ARBA" id="ARBA00022516"/>
    </source>
</evidence>
<keyword evidence="3 8" id="KW-0444">Lipid biosynthesis</keyword>
<keyword evidence="2 8" id="KW-0963">Cytoplasm</keyword>
<comment type="caution">
    <text evidence="9">The sequence shown here is derived from an EMBL/GenBank/DDBJ whole genome shotgun (WGS) entry which is preliminary data.</text>
</comment>
<evidence type="ECO:0000256" key="8">
    <source>
        <dbReference type="HAMAP-Rule" id="MF_00406"/>
    </source>
</evidence>
<comment type="subcellular location">
    <subcellularLocation>
        <location evidence="1 8">Cytoplasm</location>
    </subcellularLocation>
</comment>
<sequence length="149" mass="16553">MTHPPTLDEIKRILPHRYPFLLVDRILSIELGKRITGLKNVTINEPFFMGHFPQNPIMPGVLIIEAMAQVGGILALLSTPEHLGNPAIYLMSLDKVRFRRPVVPGDQLILELEVLRGGKKFFKMAGKATVDGMLAAEGELMAMVGPREE</sequence>
<gene>
    <name evidence="8 9" type="primary">fabZ</name>
    <name evidence="9" type="ORF">ENW48_07730</name>
</gene>
<evidence type="ECO:0000256" key="4">
    <source>
        <dbReference type="ARBA" id="ARBA00022556"/>
    </source>
</evidence>
<dbReference type="HAMAP" id="MF_00406">
    <property type="entry name" value="FabZ"/>
    <property type="match status" value="1"/>
</dbReference>
<dbReference type="GO" id="GO:0006633">
    <property type="term" value="P:fatty acid biosynthetic process"/>
    <property type="evidence" value="ECO:0007669"/>
    <property type="project" value="UniProtKB-UniRule"/>
</dbReference>
<feature type="active site" evidence="8">
    <location>
        <position position="51"/>
    </location>
</feature>
<dbReference type="EMBL" id="DTKJ01000055">
    <property type="protein sequence ID" value="HGZ12091.1"/>
    <property type="molecule type" value="Genomic_DNA"/>
</dbReference>
<dbReference type="FunFam" id="3.10.129.10:FF:000001">
    <property type="entry name" value="3-hydroxyacyl-[acyl-carrier-protein] dehydratase FabZ"/>
    <property type="match status" value="1"/>
</dbReference>
<keyword evidence="4 8" id="KW-0441">Lipid A biosynthesis</keyword>
<dbReference type="InterPro" id="IPR029069">
    <property type="entry name" value="HotDog_dom_sf"/>
</dbReference>
<keyword evidence="6 8" id="KW-0456">Lyase</keyword>
<proteinExistence type="inferred from homology"/>
<evidence type="ECO:0000256" key="7">
    <source>
        <dbReference type="ARBA" id="ARBA00025049"/>
    </source>
</evidence>
<reference evidence="9" key="1">
    <citation type="journal article" date="2020" name="mSystems">
        <title>Genome- and Community-Level Interaction Insights into Carbon Utilization and Element Cycling Functions of Hydrothermarchaeota in Hydrothermal Sediment.</title>
        <authorList>
            <person name="Zhou Z."/>
            <person name="Liu Y."/>
            <person name="Xu W."/>
            <person name="Pan J."/>
            <person name="Luo Z.H."/>
            <person name="Li M."/>
        </authorList>
    </citation>
    <scope>NUCLEOTIDE SEQUENCE [LARGE SCALE GENOMIC DNA]</scope>
    <source>
        <strain evidence="9">SpSt-853</strain>
    </source>
</reference>
<evidence type="ECO:0000256" key="6">
    <source>
        <dbReference type="ARBA" id="ARBA00023239"/>
    </source>
</evidence>
<dbReference type="PANTHER" id="PTHR30272">
    <property type="entry name" value="3-HYDROXYACYL-[ACYL-CARRIER-PROTEIN] DEHYDRATASE"/>
    <property type="match status" value="1"/>
</dbReference>
<dbReference type="SUPFAM" id="SSF54637">
    <property type="entry name" value="Thioesterase/thiol ester dehydrase-isomerase"/>
    <property type="match status" value="1"/>
</dbReference>
<comment type="function">
    <text evidence="7 8">Involved in unsaturated fatty acids biosynthesis. Catalyzes the dehydration of short chain beta-hydroxyacyl-ACPs and long chain saturated and unsaturated beta-hydroxyacyl-ACPs.</text>
</comment>
<comment type="similarity">
    <text evidence="8">Belongs to the thioester dehydratase family. FabZ subfamily.</text>
</comment>
<accession>A0A7C5AM48</accession>
<dbReference type="GO" id="GO:0005737">
    <property type="term" value="C:cytoplasm"/>
    <property type="evidence" value="ECO:0007669"/>
    <property type="project" value="UniProtKB-SubCell"/>
</dbReference>
<dbReference type="GO" id="GO:0016020">
    <property type="term" value="C:membrane"/>
    <property type="evidence" value="ECO:0007669"/>
    <property type="project" value="GOC"/>
</dbReference>
<dbReference type="AlphaFoldDB" id="A0A7C5AM48"/>
<name>A0A7C5AM48_9BACT</name>
<dbReference type="InterPro" id="IPR010084">
    <property type="entry name" value="FabZ"/>
</dbReference>
<evidence type="ECO:0000256" key="1">
    <source>
        <dbReference type="ARBA" id="ARBA00004496"/>
    </source>
</evidence>
<dbReference type="Gene3D" id="3.10.129.10">
    <property type="entry name" value="Hotdog Thioesterase"/>
    <property type="match status" value="1"/>
</dbReference>
<dbReference type="GO" id="GO:0009245">
    <property type="term" value="P:lipid A biosynthetic process"/>
    <property type="evidence" value="ECO:0007669"/>
    <property type="project" value="UniProtKB-UniRule"/>
</dbReference>
<dbReference type="NCBIfam" id="TIGR01750">
    <property type="entry name" value="fabZ"/>
    <property type="match status" value="1"/>
</dbReference>
<evidence type="ECO:0000256" key="2">
    <source>
        <dbReference type="ARBA" id="ARBA00022490"/>
    </source>
</evidence>
<organism evidence="9">
    <name type="scientific">Desulfobacca acetoxidans</name>
    <dbReference type="NCBI Taxonomy" id="60893"/>
    <lineage>
        <taxon>Bacteria</taxon>
        <taxon>Pseudomonadati</taxon>
        <taxon>Thermodesulfobacteriota</taxon>
        <taxon>Desulfobaccia</taxon>
        <taxon>Desulfobaccales</taxon>
        <taxon>Desulfobaccaceae</taxon>
        <taxon>Desulfobacca</taxon>
    </lineage>
</organism>